<evidence type="ECO:0000256" key="5">
    <source>
        <dbReference type="PIRSR" id="PIRSR604294-1"/>
    </source>
</evidence>
<protein>
    <submittedName>
        <fullName evidence="6">Uncharacterized protein</fullName>
    </submittedName>
</protein>
<dbReference type="EMBL" id="AJVK01003755">
    <property type="status" value="NOT_ANNOTATED_CDS"/>
    <property type="molecule type" value="Genomic_DNA"/>
</dbReference>
<dbReference type="Proteomes" id="UP000092462">
    <property type="component" value="Unassembled WGS sequence"/>
</dbReference>
<keyword evidence="2 5" id="KW-0479">Metal-binding</keyword>
<comment type="similarity">
    <text evidence="1">Belongs to the carotenoid oxygenase family.</text>
</comment>
<dbReference type="EnsemblMetazoa" id="PPAI003288-RA">
    <property type="protein sequence ID" value="PPAI003288-PA"/>
    <property type="gene ID" value="PPAI003288"/>
</dbReference>
<evidence type="ECO:0000256" key="3">
    <source>
        <dbReference type="ARBA" id="ARBA00023002"/>
    </source>
</evidence>
<dbReference type="GO" id="GO:0042574">
    <property type="term" value="P:retinal metabolic process"/>
    <property type="evidence" value="ECO:0007669"/>
    <property type="project" value="TreeGrafter"/>
</dbReference>
<name>A0A1B0GMU1_PHLPP</name>
<sequence length="558" mass="63641">MMISFKDDIEGRQPVKGGEKLYPNCDASVWTRSCEKEILQPIHGKITGSIPKWIRGSLLRNGPGNLKFGSSTFEHLFDSSALLHRFAIQDGTVTYQCRFIETNVFNKNRAAQRIVVTEFGTRAVPDPCQSIFTRVASIFHPGESGSDNAMITVYPFGDQMFAFAETPVMFRFDVESLATEERVNLFDRIGIVHHSSHPHIMPDGRVFNLGLCVTGMGPKYSILEFPVGEKQWEKPKIVATQPTRWKLHPGYMHTFGITENFFVLVEQPLSVSVRNMLVAHVKNEPMIASFKWFEDHNTHIYLLDRETGSLKHTFHTDAFFFLHVINSFEKHDHLVLDICCYNDPKMLDCMYIESLKQMQSNPDYAKMFRGRPLRFALPLNTSRIPSQGLLNKVFRRSDQKGAKENLVTLQTTQAKAYFKENNMIFCVPELLCDLGCETPRINYEKNSRKEYRYFYAISSDVDAKNPGTIIKVDVINKIRITWCEENCYPSEPVFVEAPNATSEDDGVILASLVWGQGDENHVGLIVLCAKTFKELGRSEFFTPSPVPKCLHGWFASKK</sequence>
<evidence type="ECO:0000256" key="4">
    <source>
        <dbReference type="ARBA" id="ARBA00023004"/>
    </source>
</evidence>
<organism evidence="6 7">
    <name type="scientific">Phlebotomus papatasi</name>
    <name type="common">Sandfly</name>
    <dbReference type="NCBI Taxonomy" id="29031"/>
    <lineage>
        <taxon>Eukaryota</taxon>
        <taxon>Metazoa</taxon>
        <taxon>Ecdysozoa</taxon>
        <taxon>Arthropoda</taxon>
        <taxon>Hexapoda</taxon>
        <taxon>Insecta</taxon>
        <taxon>Pterygota</taxon>
        <taxon>Neoptera</taxon>
        <taxon>Endopterygota</taxon>
        <taxon>Diptera</taxon>
        <taxon>Nematocera</taxon>
        <taxon>Psychodoidea</taxon>
        <taxon>Psychodidae</taxon>
        <taxon>Phlebotomus</taxon>
        <taxon>Phlebotomus</taxon>
    </lineage>
</organism>
<feature type="binding site" evidence="5">
    <location>
        <position position="253"/>
    </location>
    <ligand>
        <name>Fe cation</name>
        <dbReference type="ChEBI" id="CHEBI:24875"/>
        <note>catalytic</note>
    </ligand>
</feature>
<feature type="binding site" evidence="5">
    <location>
        <position position="323"/>
    </location>
    <ligand>
        <name>Fe cation</name>
        <dbReference type="ChEBI" id="CHEBI:24875"/>
        <note>catalytic</note>
    </ligand>
</feature>
<dbReference type="AlphaFoldDB" id="A0A1B0GMU1"/>
<keyword evidence="4 5" id="KW-0408">Iron</keyword>
<accession>A0A1B0GMU1</accession>
<keyword evidence="3" id="KW-0560">Oxidoreductase</keyword>
<dbReference type="GO" id="GO:0046872">
    <property type="term" value="F:metal ion binding"/>
    <property type="evidence" value="ECO:0007669"/>
    <property type="project" value="UniProtKB-KW"/>
</dbReference>
<proteinExistence type="inferred from homology"/>
<dbReference type="PANTHER" id="PTHR10543">
    <property type="entry name" value="BETA-CAROTENE DIOXYGENASE"/>
    <property type="match status" value="1"/>
</dbReference>
<feature type="binding site" evidence="5">
    <location>
        <position position="197"/>
    </location>
    <ligand>
        <name>Fe cation</name>
        <dbReference type="ChEBI" id="CHEBI:24875"/>
        <note>catalytic</note>
    </ligand>
</feature>
<dbReference type="GO" id="GO:0003834">
    <property type="term" value="F:beta-carotene 15,15'-dioxygenase activity"/>
    <property type="evidence" value="ECO:0007669"/>
    <property type="project" value="TreeGrafter"/>
</dbReference>
<dbReference type="Pfam" id="PF03055">
    <property type="entry name" value="RPE65"/>
    <property type="match status" value="1"/>
</dbReference>
<evidence type="ECO:0000256" key="1">
    <source>
        <dbReference type="ARBA" id="ARBA00006787"/>
    </source>
</evidence>
<dbReference type="VEuPathDB" id="VectorBase:PPAPM1_007984"/>
<dbReference type="GO" id="GO:0016121">
    <property type="term" value="P:carotene catabolic process"/>
    <property type="evidence" value="ECO:0007669"/>
    <property type="project" value="TreeGrafter"/>
</dbReference>
<dbReference type="InterPro" id="IPR004294">
    <property type="entry name" value="Carotenoid_Oase"/>
</dbReference>
<dbReference type="PANTHER" id="PTHR10543:SF24">
    <property type="entry name" value="CAROTENOID ISOMEROOXYGENASE"/>
    <property type="match status" value="1"/>
</dbReference>
<dbReference type="GO" id="GO:0010436">
    <property type="term" value="F:carotenoid dioxygenase activity"/>
    <property type="evidence" value="ECO:0007669"/>
    <property type="project" value="TreeGrafter"/>
</dbReference>
<comment type="cofactor">
    <cofactor evidence="5">
        <name>Fe(2+)</name>
        <dbReference type="ChEBI" id="CHEBI:29033"/>
    </cofactor>
    <text evidence="5">Binds 1 Fe(2+) ion per subunit.</text>
</comment>
<reference evidence="6" key="1">
    <citation type="submission" date="2022-08" db="UniProtKB">
        <authorList>
            <consortium name="EnsemblMetazoa"/>
        </authorList>
    </citation>
    <scope>IDENTIFICATION</scope>
    <source>
        <strain evidence="6">Israel</strain>
    </source>
</reference>
<evidence type="ECO:0000313" key="6">
    <source>
        <dbReference type="EnsemblMetazoa" id="PPAI003288-PA"/>
    </source>
</evidence>
<evidence type="ECO:0000313" key="7">
    <source>
        <dbReference type="Proteomes" id="UP000092462"/>
    </source>
</evidence>
<keyword evidence="7" id="KW-1185">Reference proteome</keyword>
<evidence type="ECO:0000256" key="2">
    <source>
        <dbReference type="ARBA" id="ARBA00022723"/>
    </source>
</evidence>
<feature type="binding site" evidence="5">
    <location>
        <position position="551"/>
    </location>
    <ligand>
        <name>Fe cation</name>
        <dbReference type="ChEBI" id="CHEBI:24875"/>
        <note>catalytic</note>
    </ligand>
</feature>
<dbReference type="VEuPathDB" id="VectorBase:PPAI003288"/>